<dbReference type="EMBL" id="MCGO01000036">
    <property type="protein sequence ID" value="ORY40154.1"/>
    <property type="molecule type" value="Genomic_DNA"/>
</dbReference>
<comment type="similarity">
    <text evidence="3">Belongs to the complex I NDUFB3 subunit family.</text>
</comment>
<comment type="subcellular location">
    <subcellularLocation>
        <location evidence="2">Mitochondrion inner membrane</location>
        <topology evidence="2">Single-pass membrane protein</topology>
        <orientation evidence="2">Matrix side</orientation>
    </subcellularLocation>
</comment>
<keyword evidence="8" id="KW-0249">Electron transport</keyword>
<evidence type="ECO:0000256" key="8">
    <source>
        <dbReference type="ARBA" id="ARBA00022982"/>
    </source>
</evidence>
<keyword evidence="9" id="KW-1133">Transmembrane helix</keyword>
<evidence type="ECO:0000256" key="5">
    <source>
        <dbReference type="ARBA" id="ARBA00022660"/>
    </source>
</evidence>
<evidence type="ECO:0000313" key="12">
    <source>
        <dbReference type="EMBL" id="ORY40154.1"/>
    </source>
</evidence>
<evidence type="ECO:0000256" key="6">
    <source>
        <dbReference type="ARBA" id="ARBA00022692"/>
    </source>
</evidence>
<evidence type="ECO:0000256" key="1">
    <source>
        <dbReference type="ARBA" id="ARBA00003195"/>
    </source>
</evidence>
<keyword evidence="7" id="KW-0999">Mitochondrion inner membrane</keyword>
<keyword evidence="11" id="KW-0472">Membrane</keyword>
<dbReference type="Proteomes" id="UP000193642">
    <property type="component" value="Unassembled WGS sequence"/>
</dbReference>
<comment type="caution">
    <text evidence="12">The sequence shown here is derived from an EMBL/GenBank/DDBJ whole genome shotgun (WGS) entry which is preliminary data.</text>
</comment>
<dbReference type="Pfam" id="PF08122">
    <property type="entry name" value="NDUF_B12"/>
    <property type="match status" value="1"/>
</dbReference>
<protein>
    <recommendedName>
        <fullName evidence="14">NADH-ubiquinone oxidoreductase B12 subunit</fullName>
    </recommendedName>
</protein>
<dbReference type="GO" id="GO:0022900">
    <property type="term" value="P:electron transport chain"/>
    <property type="evidence" value="ECO:0007669"/>
    <property type="project" value="InterPro"/>
</dbReference>
<evidence type="ECO:0008006" key="14">
    <source>
        <dbReference type="Google" id="ProtNLM"/>
    </source>
</evidence>
<keyword evidence="6" id="KW-0812">Transmembrane</keyword>
<keyword evidence="5" id="KW-0679">Respiratory chain</keyword>
<evidence type="ECO:0000256" key="10">
    <source>
        <dbReference type="ARBA" id="ARBA00023128"/>
    </source>
</evidence>
<organism evidence="12 13">
    <name type="scientific">Rhizoclosmatium globosum</name>
    <dbReference type="NCBI Taxonomy" id="329046"/>
    <lineage>
        <taxon>Eukaryota</taxon>
        <taxon>Fungi</taxon>
        <taxon>Fungi incertae sedis</taxon>
        <taxon>Chytridiomycota</taxon>
        <taxon>Chytridiomycota incertae sedis</taxon>
        <taxon>Chytridiomycetes</taxon>
        <taxon>Chytridiales</taxon>
        <taxon>Chytriomycetaceae</taxon>
        <taxon>Rhizoclosmatium</taxon>
    </lineage>
</organism>
<keyword evidence="13" id="KW-1185">Reference proteome</keyword>
<evidence type="ECO:0000256" key="11">
    <source>
        <dbReference type="ARBA" id="ARBA00023136"/>
    </source>
</evidence>
<keyword evidence="10" id="KW-0496">Mitochondrion</keyword>
<dbReference type="GO" id="GO:0005743">
    <property type="term" value="C:mitochondrial inner membrane"/>
    <property type="evidence" value="ECO:0007669"/>
    <property type="project" value="UniProtKB-SubCell"/>
</dbReference>
<dbReference type="OrthoDB" id="521512at2759"/>
<name>A0A1Y2BZQ9_9FUNG</name>
<evidence type="ECO:0000256" key="3">
    <source>
        <dbReference type="ARBA" id="ARBA00005667"/>
    </source>
</evidence>
<evidence type="ECO:0000256" key="4">
    <source>
        <dbReference type="ARBA" id="ARBA00022448"/>
    </source>
</evidence>
<keyword evidence="4" id="KW-0813">Transport</keyword>
<evidence type="ECO:0000256" key="2">
    <source>
        <dbReference type="ARBA" id="ARBA00004298"/>
    </source>
</evidence>
<comment type="function">
    <text evidence="1">Accessory subunit of the mitochondrial membrane respiratory chain NADH dehydrogenase (Complex I), that is believed not to be involved in catalysis. Complex I functions in the transfer of electrons from NADH to the respiratory chain. The immediate electron acceptor for the enzyme is believed to be ubiquinone.</text>
</comment>
<evidence type="ECO:0000313" key="13">
    <source>
        <dbReference type="Proteomes" id="UP000193642"/>
    </source>
</evidence>
<reference evidence="12 13" key="1">
    <citation type="submission" date="2016-07" db="EMBL/GenBank/DDBJ databases">
        <title>Pervasive Adenine N6-methylation of Active Genes in Fungi.</title>
        <authorList>
            <consortium name="DOE Joint Genome Institute"/>
            <person name="Mondo S.J."/>
            <person name="Dannebaum R.O."/>
            <person name="Kuo R.C."/>
            <person name="Labutti K."/>
            <person name="Haridas S."/>
            <person name="Kuo A."/>
            <person name="Salamov A."/>
            <person name="Ahrendt S.R."/>
            <person name="Lipzen A."/>
            <person name="Sullivan W."/>
            <person name="Andreopoulos W.B."/>
            <person name="Clum A."/>
            <person name="Lindquist E."/>
            <person name="Daum C."/>
            <person name="Ramamoorthy G.K."/>
            <person name="Gryganskyi A."/>
            <person name="Culley D."/>
            <person name="Magnuson J.K."/>
            <person name="James T.Y."/>
            <person name="O'Malley M.A."/>
            <person name="Stajich J.E."/>
            <person name="Spatafora J.W."/>
            <person name="Visel A."/>
            <person name="Grigoriev I.V."/>
        </authorList>
    </citation>
    <scope>NUCLEOTIDE SEQUENCE [LARGE SCALE GENOMIC DNA]</scope>
    <source>
        <strain evidence="12 13">JEL800</strain>
    </source>
</reference>
<gene>
    <name evidence="12" type="ORF">BCR33DRAFT_719549</name>
</gene>
<sequence>MPTEFPFFPFSKFRPHVPFLENRSPSIADPWAKREAWRSDSFWSVARRTRALFPGFGLGLVTFGVYLAYDKWYWTAGPGKQEVDAWAKWNDERNARLAKEHGHGHH</sequence>
<evidence type="ECO:0000256" key="7">
    <source>
        <dbReference type="ARBA" id="ARBA00022792"/>
    </source>
</evidence>
<accession>A0A1Y2BZQ9</accession>
<dbReference type="STRING" id="329046.A0A1Y2BZQ9"/>
<dbReference type="AlphaFoldDB" id="A0A1Y2BZQ9"/>
<dbReference type="InterPro" id="IPR012576">
    <property type="entry name" value="NDUFB3"/>
</dbReference>
<proteinExistence type="inferred from homology"/>
<evidence type="ECO:0000256" key="9">
    <source>
        <dbReference type="ARBA" id="ARBA00022989"/>
    </source>
</evidence>